<name>A0A8J3BVH3_9ACTN</name>
<evidence type="ECO:0008006" key="4">
    <source>
        <dbReference type="Google" id="ProtNLM"/>
    </source>
</evidence>
<feature type="chain" id="PRO_5038349106" description="Secreted protein" evidence="1">
    <location>
        <begin position="25"/>
        <end position="108"/>
    </location>
</feature>
<comment type="caution">
    <text evidence="2">The sequence shown here is derived from an EMBL/GenBank/DDBJ whole genome shotgun (WGS) entry which is preliminary data.</text>
</comment>
<proteinExistence type="predicted"/>
<dbReference type="RefSeq" id="WP_189115171.1">
    <property type="nucleotide sequence ID" value="NZ_BMQC01000012.1"/>
</dbReference>
<evidence type="ECO:0000313" key="2">
    <source>
        <dbReference type="EMBL" id="GGK37133.1"/>
    </source>
</evidence>
<protein>
    <recommendedName>
        <fullName evidence="4">Secreted protein</fullName>
    </recommendedName>
</protein>
<feature type="signal peptide" evidence="1">
    <location>
        <begin position="1"/>
        <end position="24"/>
    </location>
</feature>
<accession>A0A8J3BVH3</accession>
<evidence type="ECO:0000256" key="1">
    <source>
        <dbReference type="SAM" id="SignalP"/>
    </source>
</evidence>
<dbReference type="AlphaFoldDB" id="A0A8J3BVH3"/>
<reference evidence="2" key="2">
    <citation type="submission" date="2020-09" db="EMBL/GenBank/DDBJ databases">
        <authorList>
            <person name="Sun Q."/>
            <person name="Ohkuma M."/>
        </authorList>
    </citation>
    <scope>NUCLEOTIDE SEQUENCE</scope>
    <source>
        <strain evidence="2">JCM 3091</strain>
    </source>
</reference>
<dbReference type="Proteomes" id="UP000662200">
    <property type="component" value="Unassembled WGS sequence"/>
</dbReference>
<keyword evidence="1" id="KW-0732">Signal</keyword>
<dbReference type="EMBL" id="BMQC01000012">
    <property type="protein sequence ID" value="GGK37133.1"/>
    <property type="molecule type" value="Genomic_DNA"/>
</dbReference>
<evidence type="ECO:0000313" key="3">
    <source>
        <dbReference type="Proteomes" id="UP000662200"/>
    </source>
</evidence>
<keyword evidence="3" id="KW-1185">Reference proteome</keyword>
<sequence length="108" mass="11686">MSIRATFAAALTAATLAATGLTLAAQPAAAANGDRGWILNDTGVHGCMNFSACRTRGVAYGQWAPVWCYDDYWWTRYFKVSAGTNNGYQSHVWVVADRVTAQPRVGHC</sequence>
<reference evidence="2" key="1">
    <citation type="journal article" date="2014" name="Int. J. Syst. Evol. Microbiol.">
        <title>Complete genome sequence of Corynebacterium casei LMG S-19264T (=DSM 44701T), isolated from a smear-ripened cheese.</title>
        <authorList>
            <consortium name="US DOE Joint Genome Institute (JGI-PGF)"/>
            <person name="Walter F."/>
            <person name="Albersmeier A."/>
            <person name="Kalinowski J."/>
            <person name="Ruckert C."/>
        </authorList>
    </citation>
    <scope>NUCLEOTIDE SEQUENCE</scope>
    <source>
        <strain evidence="2">JCM 3091</strain>
    </source>
</reference>
<organism evidence="2 3">
    <name type="scientific">Pilimelia terevasa</name>
    <dbReference type="NCBI Taxonomy" id="53372"/>
    <lineage>
        <taxon>Bacteria</taxon>
        <taxon>Bacillati</taxon>
        <taxon>Actinomycetota</taxon>
        <taxon>Actinomycetes</taxon>
        <taxon>Micromonosporales</taxon>
        <taxon>Micromonosporaceae</taxon>
        <taxon>Pilimelia</taxon>
    </lineage>
</organism>
<gene>
    <name evidence="2" type="ORF">GCM10010124_32230</name>
</gene>